<dbReference type="Gene3D" id="3.30.350.10">
    <property type="entry name" value="Subtilisin inhibitor-like"/>
    <property type="match status" value="1"/>
</dbReference>
<keyword evidence="4" id="KW-0646">Protease inhibitor</keyword>
<evidence type="ECO:0000256" key="6">
    <source>
        <dbReference type="ARBA" id="ARBA00023157"/>
    </source>
</evidence>
<comment type="similarity">
    <text evidence="2">Belongs to the protease inhibitor I16 (SSI) family.</text>
</comment>
<keyword evidence="6" id="KW-1015">Disulfide bond</keyword>
<dbReference type="InterPro" id="IPR020054">
    <property type="entry name" value="Prot_inh_SSI_I16_CS"/>
</dbReference>
<comment type="subcellular location">
    <subcellularLocation>
        <location evidence="1">Secreted</location>
    </subcellularLocation>
</comment>
<keyword evidence="7" id="KW-0732">Signal</keyword>
<dbReference type="Proteomes" id="UP001197114">
    <property type="component" value="Unassembled WGS sequence"/>
</dbReference>
<evidence type="ECO:0000256" key="7">
    <source>
        <dbReference type="SAM" id="SignalP"/>
    </source>
</evidence>
<feature type="signal peptide" evidence="7">
    <location>
        <begin position="1"/>
        <end position="25"/>
    </location>
</feature>
<proteinExistence type="inferred from homology"/>
<comment type="caution">
    <text evidence="9">The sequence shown here is derived from an EMBL/GenBank/DDBJ whole genome shotgun (WGS) entry which is preliminary data.</text>
</comment>
<name>A0ABS6YVQ4_9ACTN</name>
<dbReference type="SUPFAM" id="SSF55399">
    <property type="entry name" value="Subtilisin inhibitor"/>
    <property type="match status" value="1"/>
</dbReference>
<evidence type="ECO:0000313" key="9">
    <source>
        <dbReference type="EMBL" id="MBW5425523.1"/>
    </source>
</evidence>
<feature type="domain" description="Subtilisin inhibitor" evidence="8">
    <location>
        <begin position="36"/>
        <end position="118"/>
    </location>
</feature>
<dbReference type="PROSITE" id="PS00999">
    <property type="entry name" value="SSI"/>
    <property type="match status" value="1"/>
</dbReference>
<dbReference type="InterPro" id="IPR036819">
    <property type="entry name" value="Subtilisin_inhibitor-like_sf"/>
</dbReference>
<organism evidence="9 10">
    <name type="scientific">Streptomyces anatolicus</name>
    <dbReference type="NCBI Taxonomy" id="2675858"/>
    <lineage>
        <taxon>Bacteria</taxon>
        <taxon>Bacillati</taxon>
        <taxon>Actinomycetota</taxon>
        <taxon>Actinomycetes</taxon>
        <taxon>Kitasatosporales</taxon>
        <taxon>Streptomycetaceae</taxon>
        <taxon>Streptomyces</taxon>
    </lineage>
</organism>
<feature type="chain" id="PRO_5045880562" description="Subtilisin inhibitor domain-containing protein" evidence="7">
    <location>
        <begin position="26"/>
        <end position="140"/>
    </location>
</feature>
<sequence length="140" mass="14591">MLRRLVLTAAASVAALSTAPLSAHAVTPAETPTDRLTITVSDSGGDGEGRFELKCHPTGGSHPAASAACARLDEVTRYGTDPFAPVPTNASCTMQYGGPATARITGTWQGRPVDARYSRANGCEISRWNNLAPVLPRTSP</sequence>
<dbReference type="Pfam" id="PF00720">
    <property type="entry name" value="SSI"/>
    <property type="match status" value="1"/>
</dbReference>
<reference evidence="9 10" key="1">
    <citation type="submission" date="2019-11" db="EMBL/GenBank/DDBJ databases">
        <authorList>
            <person name="Ay H."/>
        </authorList>
    </citation>
    <scope>NUCLEOTIDE SEQUENCE [LARGE SCALE GENOMIC DNA]</scope>
    <source>
        <strain evidence="9 10">BG9H</strain>
    </source>
</reference>
<evidence type="ECO:0000256" key="4">
    <source>
        <dbReference type="ARBA" id="ARBA00022690"/>
    </source>
</evidence>
<dbReference type="EMBL" id="WMBF01000535">
    <property type="protein sequence ID" value="MBW5425523.1"/>
    <property type="molecule type" value="Genomic_DNA"/>
</dbReference>
<evidence type="ECO:0000256" key="2">
    <source>
        <dbReference type="ARBA" id="ARBA00010472"/>
    </source>
</evidence>
<dbReference type="RefSeq" id="WP_219692023.1">
    <property type="nucleotide sequence ID" value="NZ_WMBF01000535.1"/>
</dbReference>
<keyword evidence="3" id="KW-0964">Secreted</keyword>
<keyword evidence="5" id="KW-0722">Serine protease inhibitor</keyword>
<protein>
    <recommendedName>
        <fullName evidence="8">Subtilisin inhibitor domain-containing protein</fullName>
    </recommendedName>
</protein>
<keyword evidence="10" id="KW-1185">Reference proteome</keyword>
<accession>A0ABS6YVQ4</accession>
<evidence type="ECO:0000313" key="10">
    <source>
        <dbReference type="Proteomes" id="UP001197114"/>
    </source>
</evidence>
<evidence type="ECO:0000256" key="5">
    <source>
        <dbReference type="ARBA" id="ARBA00022900"/>
    </source>
</evidence>
<evidence type="ECO:0000256" key="3">
    <source>
        <dbReference type="ARBA" id="ARBA00022525"/>
    </source>
</evidence>
<dbReference type="InterPro" id="IPR023549">
    <property type="entry name" value="Subtilisin_inhibitor"/>
</dbReference>
<evidence type="ECO:0000256" key="1">
    <source>
        <dbReference type="ARBA" id="ARBA00004613"/>
    </source>
</evidence>
<evidence type="ECO:0000259" key="8">
    <source>
        <dbReference type="Pfam" id="PF00720"/>
    </source>
</evidence>
<gene>
    <name evidence="9" type="ORF">GKQ77_28860</name>
</gene>